<evidence type="ECO:0000256" key="3">
    <source>
        <dbReference type="ARBA" id="ARBA00022531"/>
    </source>
</evidence>
<evidence type="ECO:0000256" key="2">
    <source>
        <dbReference type="ARBA" id="ARBA00013528"/>
    </source>
</evidence>
<dbReference type="Gene3D" id="2.40.50.100">
    <property type="match status" value="1"/>
</dbReference>
<dbReference type="SUPFAM" id="SSF51246">
    <property type="entry name" value="Rudiment single hybrid motif"/>
    <property type="match status" value="1"/>
</dbReference>
<comment type="subunit">
    <text evidence="9">The 4 large subunits of the cytochrome b6-f complex are cytochrome b6, subunit IV (17 kDa polypeptide, PetD), cytochrome f and the Rieske protein, while the 4 small subunits are PetG, PetL, PetM and PetN. The complex functions as a dimer.</text>
</comment>
<evidence type="ECO:0000256" key="10">
    <source>
        <dbReference type="ARBA" id="ARBA00046266"/>
    </source>
</evidence>
<comment type="function">
    <text evidence="1">Component of the cytochrome b6-f complex, which mediates electron transfer between photosystem II (PSII) and photosystem I (PSI), cyclic electron flow around PSI, and state transitions.</text>
</comment>
<keyword evidence="5" id="KW-0732">Signal</keyword>
<comment type="caution">
    <text evidence="12">The sequence shown here is derived from an EMBL/GenBank/DDBJ whole genome shotgun (WGS) entry which is preliminary data.</text>
</comment>
<keyword evidence="7" id="KW-0793">Thylakoid</keyword>
<name>A0ABQ7UXJ9_SOLTU</name>
<keyword evidence="4" id="KW-0812">Transmembrane</keyword>
<gene>
    <name evidence="12" type="ORF">KY290_025755</name>
</gene>
<keyword evidence="3" id="KW-0602">Photosynthesis</keyword>
<accession>A0ABQ7UXJ9</accession>
<dbReference type="PANTHER" id="PTHR33288">
    <property type="match status" value="1"/>
</dbReference>
<proteinExistence type="predicted"/>
<reference evidence="12 13" key="1">
    <citation type="journal article" date="2021" name="bioRxiv">
        <title>Chromosome-scale and haplotype-resolved genome assembly of a tetraploid potato cultivar.</title>
        <authorList>
            <person name="Sun H."/>
            <person name="Jiao W.-B."/>
            <person name="Krause K."/>
            <person name="Campoy J.A."/>
            <person name="Goel M."/>
            <person name="Folz-Donahue K."/>
            <person name="Kukat C."/>
            <person name="Huettel B."/>
            <person name="Schneeberger K."/>
        </authorList>
    </citation>
    <scope>NUCLEOTIDE SEQUENCE [LARGE SCALE GENOMIC DNA]</scope>
    <source>
        <strain evidence="12">SolTubOtavaFocal</strain>
        <tissue evidence="12">Leaves</tissue>
    </source>
</reference>
<comment type="subcellular location">
    <subcellularLocation>
        <location evidence="10">Plastid thylakoid membrane</location>
        <topology evidence="10">Single-pass membrane protein</topology>
    </subcellularLocation>
</comment>
<evidence type="ECO:0000256" key="6">
    <source>
        <dbReference type="ARBA" id="ARBA00022989"/>
    </source>
</evidence>
<evidence type="ECO:0000256" key="7">
    <source>
        <dbReference type="ARBA" id="ARBA00023078"/>
    </source>
</evidence>
<dbReference type="Pfam" id="PF01333">
    <property type="entry name" value="Apocytochr_F_C"/>
    <property type="match status" value="1"/>
</dbReference>
<keyword evidence="6" id="KW-1133">Transmembrane helix</keyword>
<dbReference type="InterPro" id="IPR011054">
    <property type="entry name" value="Rudment_hybrid_motif"/>
</dbReference>
<protein>
    <recommendedName>
        <fullName evidence="2">Cytochrome f</fullName>
    </recommendedName>
</protein>
<dbReference type="Proteomes" id="UP000826656">
    <property type="component" value="Unassembled WGS sequence"/>
</dbReference>
<sequence length="166" mass="17894">MGLDGFANPERLDLSASFHSRNGNECTARPDKLLPRLAAFFSFLQRPDLSPVEQSLAKPFFGSARSTTSPHNGNNLSLWGCEEYLKRLSKAAGIVSKIIRKDKGGYEITITDASDGRQVVDIIPPGPELLVSGGLVAAPATEKVAPENIQKKRSRAGSGFPDREEG</sequence>
<keyword evidence="13" id="KW-1185">Reference proteome</keyword>
<dbReference type="InterPro" id="IPR002325">
    <property type="entry name" value="Cyt_f"/>
</dbReference>
<evidence type="ECO:0000256" key="9">
    <source>
        <dbReference type="ARBA" id="ARBA00025834"/>
    </source>
</evidence>
<evidence type="ECO:0000256" key="4">
    <source>
        <dbReference type="ARBA" id="ARBA00022692"/>
    </source>
</evidence>
<evidence type="ECO:0000256" key="5">
    <source>
        <dbReference type="ARBA" id="ARBA00022729"/>
    </source>
</evidence>
<organism evidence="12 13">
    <name type="scientific">Solanum tuberosum</name>
    <name type="common">Potato</name>
    <dbReference type="NCBI Taxonomy" id="4113"/>
    <lineage>
        <taxon>Eukaryota</taxon>
        <taxon>Viridiplantae</taxon>
        <taxon>Streptophyta</taxon>
        <taxon>Embryophyta</taxon>
        <taxon>Tracheophyta</taxon>
        <taxon>Spermatophyta</taxon>
        <taxon>Magnoliopsida</taxon>
        <taxon>eudicotyledons</taxon>
        <taxon>Gunneridae</taxon>
        <taxon>Pentapetalae</taxon>
        <taxon>asterids</taxon>
        <taxon>lamiids</taxon>
        <taxon>Solanales</taxon>
        <taxon>Solanaceae</taxon>
        <taxon>Solanoideae</taxon>
        <taxon>Solaneae</taxon>
        <taxon>Solanum</taxon>
    </lineage>
</organism>
<dbReference type="PROSITE" id="PS51010">
    <property type="entry name" value="CYTF"/>
    <property type="match status" value="1"/>
</dbReference>
<dbReference type="PANTHER" id="PTHR33288:SF10">
    <property type="entry name" value="CYTOCHROME F"/>
    <property type="match status" value="1"/>
</dbReference>
<feature type="region of interest" description="Disordered" evidence="11">
    <location>
        <begin position="142"/>
        <end position="166"/>
    </location>
</feature>
<evidence type="ECO:0000256" key="8">
    <source>
        <dbReference type="ARBA" id="ARBA00023136"/>
    </source>
</evidence>
<dbReference type="EMBL" id="JAIVGD010000018">
    <property type="protein sequence ID" value="KAH0755485.1"/>
    <property type="molecule type" value="Genomic_DNA"/>
</dbReference>
<evidence type="ECO:0000256" key="1">
    <source>
        <dbReference type="ARBA" id="ARBA00003068"/>
    </source>
</evidence>
<evidence type="ECO:0000313" key="12">
    <source>
        <dbReference type="EMBL" id="KAH0755485.1"/>
    </source>
</evidence>
<evidence type="ECO:0000313" key="13">
    <source>
        <dbReference type="Proteomes" id="UP000826656"/>
    </source>
</evidence>
<evidence type="ECO:0000256" key="11">
    <source>
        <dbReference type="SAM" id="MobiDB-lite"/>
    </source>
</evidence>
<keyword evidence="8" id="KW-0472">Membrane</keyword>